<protein>
    <submittedName>
        <fullName evidence="1">Uncharacterized protein</fullName>
    </submittedName>
</protein>
<name>A0A318S8W4_9DEIO</name>
<sequence length="274" mass="30479">MGKNSKKDNCATSQQLINALRSDDLATSNGALLWFKNHVKVVDAGIELSFAYQEAVRKSADSIAKLMREILDGLDDVRCPDSDWVFMVLYNVDLNDPGSVKAIVDHYAHKYGNKRKLRDAFLSAIASISAIDVGVAPQENGKLEVKSAESLTDLEGKKLLSSSEPSKAHLGIYWYYVRKDSDFDDESIDDLFEEAVEISANYILDALCDGFNSSRSSIGISYSDIYDLLHDADFHDERYAEMTFRRSLKNMPSGSLDAAQLSKAYCSIELSLRS</sequence>
<keyword evidence="2" id="KW-1185">Reference proteome</keyword>
<gene>
    <name evidence="1" type="ORF">DES52_103322</name>
</gene>
<dbReference type="EMBL" id="QJSX01000003">
    <property type="protein sequence ID" value="PYE55487.1"/>
    <property type="molecule type" value="Genomic_DNA"/>
</dbReference>
<dbReference type="AlphaFoldDB" id="A0A318S8W4"/>
<dbReference type="Proteomes" id="UP000248326">
    <property type="component" value="Unassembled WGS sequence"/>
</dbReference>
<accession>A0A318S8W4</accession>
<organism evidence="1 2">
    <name type="scientific">Deinococcus yavapaiensis KR-236</name>
    <dbReference type="NCBI Taxonomy" id="694435"/>
    <lineage>
        <taxon>Bacteria</taxon>
        <taxon>Thermotogati</taxon>
        <taxon>Deinococcota</taxon>
        <taxon>Deinococci</taxon>
        <taxon>Deinococcales</taxon>
        <taxon>Deinococcaceae</taxon>
        <taxon>Deinococcus</taxon>
    </lineage>
</organism>
<evidence type="ECO:0000313" key="1">
    <source>
        <dbReference type="EMBL" id="PYE55487.1"/>
    </source>
</evidence>
<evidence type="ECO:0000313" key="2">
    <source>
        <dbReference type="Proteomes" id="UP000248326"/>
    </source>
</evidence>
<reference evidence="1 2" key="1">
    <citation type="submission" date="2018-06" db="EMBL/GenBank/DDBJ databases">
        <title>Genomic Encyclopedia of Type Strains, Phase IV (KMG-IV): sequencing the most valuable type-strain genomes for metagenomic binning, comparative biology and taxonomic classification.</title>
        <authorList>
            <person name="Goeker M."/>
        </authorList>
    </citation>
    <scope>NUCLEOTIDE SEQUENCE [LARGE SCALE GENOMIC DNA]</scope>
    <source>
        <strain evidence="1 2">DSM 18048</strain>
    </source>
</reference>
<proteinExistence type="predicted"/>
<comment type="caution">
    <text evidence="1">The sequence shown here is derived from an EMBL/GenBank/DDBJ whole genome shotgun (WGS) entry which is preliminary data.</text>
</comment>
<dbReference type="RefSeq" id="WP_146237198.1">
    <property type="nucleotide sequence ID" value="NZ_QJSX01000003.1"/>
</dbReference>